<comment type="caution">
    <text evidence="1">The sequence shown here is derived from an EMBL/GenBank/DDBJ whole genome shotgun (WGS) entry which is preliminary data.</text>
</comment>
<proteinExistence type="predicted"/>
<evidence type="ECO:0000313" key="1">
    <source>
        <dbReference type="EMBL" id="SIT51188.1"/>
    </source>
</evidence>
<gene>
    <name evidence="1" type="ORF">BN2476_1090008</name>
</gene>
<dbReference type="EMBL" id="CYGY02000109">
    <property type="protein sequence ID" value="SIT51188.1"/>
    <property type="molecule type" value="Genomic_DNA"/>
</dbReference>
<protein>
    <submittedName>
        <fullName evidence="1">Uncharacterized protein</fullName>
    </submittedName>
</protein>
<sequence>MAIVPVCRAVSTRTYRPFSELVERNRVTRIEVAGVGASHLSTRECKDRGLLFMIPSSVFRFCFKLSTET</sequence>
<reference evidence="1" key="1">
    <citation type="submission" date="2016-12" db="EMBL/GenBank/DDBJ databases">
        <authorList>
            <person name="Moulin L."/>
        </authorList>
    </citation>
    <scope>NUCLEOTIDE SEQUENCE [LARGE SCALE GENOMIC DNA]</scope>
    <source>
        <strain evidence="1">STM 7183</strain>
    </source>
</reference>
<evidence type="ECO:0000313" key="2">
    <source>
        <dbReference type="Proteomes" id="UP000195569"/>
    </source>
</evidence>
<accession>A0A1N7SUZ3</accession>
<organism evidence="1 2">
    <name type="scientific">Paraburkholderia piptadeniae</name>
    <dbReference type="NCBI Taxonomy" id="1701573"/>
    <lineage>
        <taxon>Bacteria</taxon>
        <taxon>Pseudomonadati</taxon>
        <taxon>Pseudomonadota</taxon>
        <taxon>Betaproteobacteria</taxon>
        <taxon>Burkholderiales</taxon>
        <taxon>Burkholderiaceae</taxon>
        <taxon>Paraburkholderia</taxon>
    </lineage>
</organism>
<dbReference type="Proteomes" id="UP000195569">
    <property type="component" value="Unassembled WGS sequence"/>
</dbReference>
<dbReference type="AlphaFoldDB" id="A0A1N7SUZ3"/>
<name>A0A1N7SUZ3_9BURK</name>
<keyword evidence="2" id="KW-1185">Reference proteome</keyword>